<dbReference type="PANTHER" id="PTHR30480:SF13">
    <property type="entry name" value="BETA-HEXOSAMINIDASE"/>
    <property type="match status" value="1"/>
</dbReference>
<dbReference type="GO" id="GO:0004563">
    <property type="term" value="F:beta-N-acetylhexosaminidase activity"/>
    <property type="evidence" value="ECO:0007669"/>
    <property type="project" value="UniProtKB-EC"/>
</dbReference>
<dbReference type="InterPro" id="IPR036962">
    <property type="entry name" value="Glyco_hydro_3_N_sf"/>
</dbReference>
<dbReference type="InterPro" id="IPR001764">
    <property type="entry name" value="Glyco_hydro_3_N"/>
</dbReference>
<keyword evidence="4 7" id="KW-0378">Hydrolase</keyword>
<dbReference type="GO" id="GO:0009254">
    <property type="term" value="P:peptidoglycan turnover"/>
    <property type="evidence" value="ECO:0007669"/>
    <property type="project" value="TreeGrafter"/>
</dbReference>
<dbReference type="Pfam" id="PF00933">
    <property type="entry name" value="Glyco_hydro_3"/>
    <property type="match status" value="1"/>
</dbReference>
<comment type="similarity">
    <text evidence="2">Belongs to the glycosyl hydrolase 3 family.</text>
</comment>
<dbReference type="EMBL" id="FPHG01000037">
    <property type="protein sequence ID" value="SFV58987.1"/>
    <property type="molecule type" value="Genomic_DNA"/>
</dbReference>
<evidence type="ECO:0000256" key="3">
    <source>
        <dbReference type="ARBA" id="ARBA00012663"/>
    </source>
</evidence>
<evidence type="ECO:0000256" key="5">
    <source>
        <dbReference type="ARBA" id="ARBA00023295"/>
    </source>
</evidence>
<dbReference type="SUPFAM" id="SSF51445">
    <property type="entry name" value="(Trans)glycosidases"/>
    <property type="match status" value="1"/>
</dbReference>
<comment type="catalytic activity">
    <reaction evidence="1">
        <text>Hydrolysis of terminal non-reducing N-acetyl-D-hexosamine residues in N-acetyl-beta-D-hexosaminides.</text>
        <dbReference type="EC" id="3.2.1.52"/>
    </reaction>
</comment>
<evidence type="ECO:0000259" key="6">
    <source>
        <dbReference type="Pfam" id="PF00933"/>
    </source>
</evidence>
<organism evidence="7">
    <name type="scientific">hydrothermal vent metagenome</name>
    <dbReference type="NCBI Taxonomy" id="652676"/>
    <lineage>
        <taxon>unclassified sequences</taxon>
        <taxon>metagenomes</taxon>
        <taxon>ecological metagenomes</taxon>
    </lineage>
</organism>
<gene>
    <name evidence="7" type="ORF">MNB_SV-9-1171</name>
</gene>
<dbReference type="Gene3D" id="3.20.20.300">
    <property type="entry name" value="Glycoside hydrolase, family 3, N-terminal domain"/>
    <property type="match status" value="1"/>
</dbReference>
<evidence type="ECO:0000256" key="2">
    <source>
        <dbReference type="ARBA" id="ARBA00005336"/>
    </source>
</evidence>
<dbReference type="InterPro" id="IPR017853">
    <property type="entry name" value="GH"/>
</dbReference>
<proteinExistence type="inferred from homology"/>
<evidence type="ECO:0000256" key="1">
    <source>
        <dbReference type="ARBA" id="ARBA00001231"/>
    </source>
</evidence>
<dbReference type="InterPro" id="IPR050226">
    <property type="entry name" value="NagZ_Beta-hexosaminidase"/>
</dbReference>
<dbReference type="AlphaFoldDB" id="A0A1W1BZT3"/>
<accession>A0A1W1BZT3</accession>
<name>A0A1W1BZT3_9ZZZZ</name>
<keyword evidence="5 7" id="KW-0326">Glycosidase</keyword>
<dbReference type="EC" id="3.2.1.52" evidence="3"/>
<sequence>MFKIFIFLFSLSSLLLSSNNSSIDKSLGNMLMVGFYGTTISPQSQICKDIKKYNLAGVILFDYNPINRKKPKNISTKSQLKKLTADLQNCSSDKKLLIAVDQEGGLVQRLKKKYGFKGNFPKASTISNKTDKDVENIYNNMAKELQSVGINYNLAPVVDLSINKNNRVIYKLGRSFGANPREVAHYSSIFLKSMHKYNILTSLKHFPGHGSSTKDTHKGFVDVTKKWKREELEPYKLLIKTEKVDTIMVAHIINKRYDSFYPATLSNKIITNLLRKDLGYNGVVITDDLQMGAITSRYKLKDTIRLAINAGDDILLFGNQLDPRHIVKTKTLIDIMKNLLNSNKIKLKTIKNSNKRVQELKNNSF</sequence>
<feature type="domain" description="Glycoside hydrolase family 3 N-terminal" evidence="6">
    <location>
        <begin position="23"/>
        <end position="359"/>
    </location>
</feature>
<protein>
    <recommendedName>
        <fullName evidence="3">beta-N-acetylhexosaminidase</fullName>
        <ecNumber evidence="3">3.2.1.52</ecNumber>
    </recommendedName>
</protein>
<evidence type="ECO:0000256" key="4">
    <source>
        <dbReference type="ARBA" id="ARBA00022801"/>
    </source>
</evidence>
<evidence type="ECO:0000313" key="7">
    <source>
        <dbReference type="EMBL" id="SFV58987.1"/>
    </source>
</evidence>
<dbReference type="GO" id="GO:0005975">
    <property type="term" value="P:carbohydrate metabolic process"/>
    <property type="evidence" value="ECO:0007669"/>
    <property type="project" value="InterPro"/>
</dbReference>
<dbReference type="PANTHER" id="PTHR30480">
    <property type="entry name" value="BETA-HEXOSAMINIDASE-RELATED"/>
    <property type="match status" value="1"/>
</dbReference>
<reference evidence="7" key="1">
    <citation type="submission" date="2016-10" db="EMBL/GenBank/DDBJ databases">
        <authorList>
            <person name="de Groot N.N."/>
        </authorList>
    </citation>
    <scope>NUCLEOTIDE SEQUENCE</scope>
</reference>